<feature type="domain" description="C2H2-type" evidence="3">
    <location>
        <begin position="1885"/>
        <end position="1912"/>
    </location>
</feature>
<feature type="compositionally biased region" description="Polar residues" evidence="2">
    <location>
        <begin position="942"/>
        <end position="957"/>
    </location>
</feature>
<evidence type="ECO:0000313" key="4">
    <source>
        <dbReference type="EMBL" id="KAJ4428712.1"/>
    </source>
</evidence>
<feature type="region of interest" description="Disordered" evidence="2">
    <location>
        <begin position="922"/>
        <end position="1011"/>
    </location>
</feature>
<feature type="compositionally biased region" description="Basic and acidic residues" evidence="2">
    <location>
        <begin position="60"/>
        <end position="71"/>
    </location>
</feature>
<feature type="domain" description="C2H2-type" evidence="3">
    <location>
        <begin position="676"/>
        <end position="704"/>
    </location>
</feature>
<feature type="compositionally biased region" description="Acidic residues" evidence="2">
    <location>
        <begin position="1405"/>
        <end position="1427"/>
    </location>
</feature>
<feature type="domain" description="C2H2-type" evidence="3">
    <location>
        <begin position="1643"/>
        <end position="1672"/>
    </location>
</feature>
<feature type="compositionally biased region" description="Polar residues" evidence="2">
    <location>
        <begin position="924"/>
        <end position="933"/>
    </location>
</feature>
<dbReference type="PROSITE" id="PS50157">
    <property type="entry name" value="ZINC_FINGER_C2H2_2"/>
    <property type="match status" value="12"/>
</dbReference>
<feature type="region of interest" description="Disordered" evidence="2">
    <location>
        <begin position="829"/>
        <end position="850"/>
    </location>
</feature>
<dbReference type="InterPro" id="IPR013087">
    <property type="entry name" value="Znf_C2H2_type"/>
</dbReference>
<sequence>MDSITNANCGAEIHHEASRTDAENYENIPPTTKTVNEEVEESNECNTTNEDAVKETSSSNEDKGRSNEIDSVKGNNESQENNETRTRTEGYEVGSSDAEESCGESEMKYLCPICNAALSTQHDFTLHIRSHNNDSADEAVACLKTFTCKICSKALSSSSSLDRHVLVHSGERPFKCRICGVAFTTNGNMHRHMRTHNSPASKSESSNNYESDGSTDSGGSFNSKKSPLSSPPPGNSAAKKRRVGNHTPSPTETNNNKPSSSPLPYQSPNSSENGNKRKLPELFPSDGAEGGETVSRRRMKGNQHDSSGSSPEQSLHCPVCDREDFPSVNVLETHMEENHPDHQIRCHVCDMSFKSHRALNLHMIQHDKSDRANKGTKSGPQQQQSRYAVHGFPDLTFVDFSSHKFPQIAVALCEKSLHKPSSAIKFQCDKCGRAFPCATALNIHQKDGHGRSCDDDAANSDGPTDLSNNRRRISTAGRSSDTTGESEEEIEERKREDFFAGLDLQNKSIPSSPSISSEHYRPRRDDMFENSLYFNPLNGEKESSGRESGKDLADIQSIISVTSAGGLIQDLSKSPPQVNMMSPDCGVRGSILDSGAGEEEQQDCFAAEFRRMKLKGEFPCRLCTAVFPNLRALKGHNRSHLSASAGLFRCNMCPYTNPDKATLVRHMRTHNGDRPYECALCNYAFTTKANCERHLRNRHSKLSREEVKKSIIYHPSEDPTNDPDLQTKLQPRDEVKKSLVFSSQRSASLEDLNSSEHSSNYQHSLDDHKRNYSPDDKLLALQQYEELKHESRRTHSPHQNIVDHRFTVLKQVRPWEKTQEAATMTIGVREDDTGGQDSTQEGDIDNETQTNENISSIEALVNLTKNNNNTFPKIPINESQRLPVKETLEMTLRHSYQSPARDVDSPLDLSMDALDLSKKRDSYTKNYTGTPNKQSDDLEPQDLSTKSQANEFNNNRRSPGPIFIKSEQSLKGDGVSGHPHGSLAQQMLTASRGTTMSPHQHSPSPNTASTLPKLDINSATPGFYGNPQLNHLYLNSNGFPFHQSQPPFALPYFIPHTPTLLQSSNMEEFRSRLQKELINNLQLSGGTLFDSVVMASAAERLQAFHQQAFSDFSRGKSDVKMGYNDVKTEDVRQPQVLTPKDLEKSASGSGISKTPPLVKVAVAPKPVRERDNSSVKMVIKNGVLMPKQKQRRYRTERPFACEHCSARFTLRSNMERHIKQQHPQYWTQRQRSNVGNSGPGRKSHPIPTSLSASLNIPNHQDVSRKAEGDTPGTQPKNHLMARHLPTVINVPEPPNDYQISHLLRDNLSCGRGDGDAQHQIMAPKIKDELSIESALAESVHKTKDNSSIVTNNNNYNKTLISEEVKQAIAQQLKSKLNHPAPLAEGVEETERRETQGREEARKDVEEDNDDDDELVIDEEKDVEEEVSEEKQLKDETKEKFSESGSRIIVNSSVKDVDLASVSRLLDNATTQTQAFQRYFRGTQDGEDALEGSEEEEEGLVAGSNSEGNNSGTNESHKSLNLFLRSECEQSTTTTTNAGAEKKKSAYSLAPNRVSCPYCLRKFPWSSSLRRHVLTHTGQKPYKCPHCPLLFTTKSNCDRHLLRKHGGQTAASTTQGSSSSSSSDTSPGSSSANYTMRNVPERPYKCNYCPSSTFSTQSNLKKHVQTKHSPASPGSASQPVISRSVPSGDEGCNLSTAGSSRPESRYGGDESHGSGSEDAGDDREPHSHPQGCDISYEREKDVDNKLNKFQMLCDTIQRTLKNKTRQETKLKFYEVMATSLLTYCSESWTLTKTEQQQIQTAEMKFLRKGLSTPVPALAMRITTMLAAVQHSILTMGMQEVKKAWSSYEESFRTMLTERSCVRSACGDSGQLRISVVTCGPTQERPFSCDICRRRFTLKHSMLRHRKKHNSTAVYNSSAASAEDISVVSGDEDHPSSGTSLHNMLQHRTKKGQSEDVAGVSGDEEVVNSEVNVGKSLKIALKMTNHNNNNITPASAAKALSHWEDDSENFTASAAAKILSSKFSSCTTGPADRREDGEDDNADLIGNLLGIQGSIIDQVLQSKSAADDAAKLLGVKNGGNQE</sequence>
<feature type="compositionally biased region" description="Basic and acidic residues" evidence="2">
    <location>
        <begin position="764"/>
        <end position="773"/>
    </location>
</feature>
<feature type="compositionally biased region" description="Basic and acidic residues" evidence="2">
    <location>
        <begin position="12"/>
        <end position="22"/>
    </location>
</feature>
<dbReference type="PANTHER" id="PTHR46451">
    <property type="entry name" value="RAS-RESPONSIVE ELEMENT-BINDING PROTEIN 1"/>
    <property type="match status" value="1"/>
</dbReference>
<feature type="region of interest" description="Disordered" evidence="2">
    <location>
        <begin position="1"/>
        <end position="99"/>
    </location>
</feature>
<dbReference type="PROSITE" id="PS00028">
    <property type="entry name" value="ZINC_FINGER_C2H2_1"/>
    <property type="match status" value="11"/>
</dbReference>
<keyword evidence="1" id="KW-0862">Zinc</keyword>
<feature type="compositionally biased region" description="Polar residues" evidence="2">
    <location>
        <begin position="1246"/>
        <end position="1260"/>
    </location>
</feature>
<dbReference type="PANTHER" id="PTHR46451:SF1">
    <property type="entry name" value="RAS-RESPONSIVE ELEMENT-BINDING PROTEIN 1"/>
    <property type="match status" value="1"/>
</dbReference>
<dbReference type="Pfam" id="PF13912">
    <property type="entry name" value="zf-C2H2_6"/>
    <property type="match status" value="2"/>
</dbReference>
<feature type="compositionally biased region" description="Basic and acidic residues" evidence="2">
    <location>
        <begin position="1428"/>
        <end position="1441"/>
    </location>
</feature>
<feature type="region of interest" description="Disordered" evidence="2">
    <location>
        <begin position="746"/>
        <end position="773"/>
    </location>
</feature>
<dbReference type="InterPro" id="IPR036236">
    <property type="entry name" value="Znf_C2H2_sf"/>
</dbReference>
<evidence type="ECO:0000313" key="5">
    <source>
        <dbReference type="Proteomes" id="UP001148838"/>
    </source>
</evidence>
<feature type="domain" description="C2H2-type" evidence="3">
    <location>
        <begin position="1553"/>
        <end position="1580"/>
    </location>
</feature>
<feature type="region of interest" description="Disordered" evidence="2">
    <location>
        <begin position="1375"/>
        <end position="1444"/>
    </location>
</feature>
<feature type="domain" description="C2H2-type" evidence="3">
    <location>
        <begin position="1199"/>
        <end position="1222"/>
    </location>
</feature>
<evidence type="ECO:0000256" key="2">
    <source>
        <dbReference type="SAM" id="MobiDB-lite"/>
    </source>
</evidence>
<feature type="compositionally biased region" description="Polar residues" evidence="2">
    <location>
        <begin position="1221"/>
        <end position="1236"/>
    </location>
</feature>
<dbReference type="Gene3D" id="3.30.160.60">
    <property type="entry name" value="Classic Zinc Finger"/>
    <property type="match status" value="10"/>
</dbReference>
<feature type="region of interest" description="Disordered" evidence="2">
    <location>
        <begin position="446"/>
        <end position="520"/>
    </location>
</feature>
<feature type="compositionally biased region" description="Polar residues" evidence="2">
    <location>
        <begin position="304"/>
        <end position="313"/>
    </location>
</feature>
<feature type="domain" description="C2H2-type" evidence="3">
    <location>
        <begin position="1581"/>
        <end position="1609"/>
    </location>
</feature>
<keyword evidence="1" id="KW-0863">Zinc-finger</keyword>
<feature type="region of interest" description="Disordered" evidence="2">
    <location>
        <begin position="1220"/>
        <end position="1277"/>
    </location>
</feature>
<feature type="region of interest" description="Disordered" evidence="2">
    <location>
        <begin position="1486"/>
        <end position="1516"/>
    </location>
</feature>
<dbReference type="Pfam" id="PF00096">
    <property type="entry name" value="zf-C2H2"/>
    <property type="match status" value="3"/>
</dbReference>
<feature type="compositionally biased region" description="Basic and acidic residues" evidence="2">
    <location>
        <begin position="1701"/>
        <end position="1711"/>
    </location>
</feature>
<feature type="compositionally biased region" description="Low complexity" evidence="2">
    <location>
        <begin position="508"/>
        <end position="517"/>
    </location>
</feature>
<feature type="compositionally biased region" description="Basic and acidic residues" evidence="2">
    <location>
        <begin position="1388"/>
        <end position="1404"/>
    </location>
</feature>
<feature type="region of interest" description="Disordered" evidence="2">
    <location>
        <begin position="1604"/>
        <end position="1636"/>
    </location>
</feature>
<feature type="domain" description="C2H2-type" evidence="3">
    <location>
        <begin position="618"/>
        <end position="645"/>
    </location>
</feature>
<organism evidence="4 5">
    <name type="scientific">Periplaneta americana</name>
    <name type="common">American cockroach</name>
    <name type="synonym">Blatta americana</name>
    <dbReference type="NCBI Taxonomy" id="6978"/>
    <lineage>
        <taxon>Eukaryota</taxon>
        <taxon>Metazoa</taxon>
        <taxon>Ecdysozoa</taxon>
        <taxon>Arthropoda</taxon>
        <taxon>Hexapoda</taxon>
        <taxon>Insecta</taxon>
        <taxon>Pterygota</taxon>
        <taxon>Neoptera</taxon>
        <taxon>Polyneoptera</taxon>
        <taxon>Dictyoptera</taxon>
        <taxon>Blattodea</taxon>
        <taxon>Blattoidea</taxon>
        <taxon>Blattidae</taxon>
        <taxon>Blattinae</taxon>
        <taxon>Periplaneta</taxon>
    </lineage>
</organism>
<evidence type="ECO:0000259" key="3">
    <source>
        <dbReference type="PROSITE" id="PS50157"/>
    </source>
</evidence>
<gene>
    <name evidence="4" type="ORF">ANN_25705</name>
</gene>
<proteinExistence type="predicted"/>
<feature type="domain" description="C2H2-type" evidence="3">
    <location>
        <begin position="174"/>
        <end position="201"/>
    </location>
</feature>
<keyword evidence="5" id="KW-1185">Reference proteome</keyword>
<feature type="region of interest" description="Disordered" evidence="2">
    <location>
        <begin position="190"/>
        <end position="319"/>
    </location>
</feature>
<feature type="compositionally biased region" description="Polar residues" evidence="2">
    <location>
        <begin position="983"/>
        <end position="1010"/>
    </location>
</feature>
<feature type="compositionally biased region" description="Low complexity" evidence="2">
    <location>
        <begin position="1606"/>
        <end position="1631"/>
    </location>
</feature>
<dbReference type="SUPFAM" id="SSF57667">
    <property type="entry name" value="beta-beta-alpha zinc fingers"/>
    <property type="match status" value="5"/>
</dbReference>
<feature type="domain" description="C2H2-type" evidence="3">
    <location>
        <begin position="146"/>
        <end position="173"/>
    </location>
</feature>
<reference evidence="4 5" key="1">
    <citation type="journal article" date="2022" name="Allergy">
        <title>Genome assembly and annotation of Periplaneta americana reveal a comprehensive cockroach allergen profile.</title>
        <authorList>
            <person name="Wang L."/>
            <person name="Xiong Q."/>
            <person name="Saelim N."/>
            <person name="Wang L."/>
            <person name="Nong W."/>
            <person name="Wan A.T."/>
            <person name="Shi M."/>
            <person name="Liu X."/>
            <person name="Cao Q."/>
            <person name="Hui J.H.L."/>
            <person name="Sookrung N."/>
            <person name="Leung T.F."/>
            <person name="Tungtrongchitr A."/>
            <person name="Tsui S.K.W."/>
        </authorList>
    </citation>
    <scope>NUCLEOTIDE SEQUENCE [LARGE SCALE GENOMIC DNA]</scope>
    <source>
        <strain evidence="4">PWHHKU_190912</strain>
    </source>
</reference>
<dbReference type="InterPro" id="IPR052795">
    <property type="entry name" value="RREB1"/>
</dbReference>
<dbReference type="Proteomes" id="UP001148838">
    <property type="component" value="Unassembled WGS sequence"/>
</dbReference>
<dbReference type="SMART" id="SM00355">
    <property type="entry name" value="ZnF_C2H2"/>
    <property type="match status" value="14"/>
</dbReference>
<feature type="domain" description="C2H2-type" evidence="3">
    <location>
        <begin position="648"/>
        <end position="675"/>
    </location>
</feature>
<name>A0ABQ8S3X9_PERAM</name>
<feature type="domain" description="C2H2-type" evidence="3">
    <location>
        <begin position="109"/>
        <end position="136"/>
    </location>
</feature>
<keyword evidence="1" id="KW-0479">Metal-binding</keyword>
<protein>
    <recommendedName>
        <fullName evidence="3">C2H2-type domain-containing protein</fullName>
    </recommendedName>
</protein>
<feature type="compositionally biased region" description="Polar residues" evidence="2">
    <location>
        <begin position="246"/>
        <end position="273"/>
    </location>
</feature>
<dbReference type="EMBL" id="JAJSOF020000036">
    <property type="protein sequence ID" value="KAJ4428712.1"/>
    <property type="molecule type" value="Genomic_DNA"/>
</dbReference>
<feature type="compositionally biased region" description="Polar residues" evidence="2">
    <location>
        <begin position="1666"/>
        <end position="1684"/>
    </location>
</feature>
<feature type="compositionally biased region" description="Polar residues" evidence="2">
    <location>
        <begin position="746"/>
        <end position="763"/>
    </location>
</feature>
<feature type="compositionally biased region" description="Low complexity" evidence="2">
    <location>
        <begin position="219"/>
        <end position="228"/>
    </location>
</feature>
<comment type="caution">
    <text evidence="4">The sequence shown here is derived from an EMBL/GenBank/DDBJ whole genome shotgun (WGS) entry which is preliminary data.</text>
</comment>
<feature type="compositionally biased region" description="Polar residues" evidence="2">
    <location>
        <begin position="196"/>
        <end position="218"/>
    </location>
</feature>
<evidence type="ECO:0000256" key="1">
    <source>
        <dbReference type="PROSITE-ProRule" id="PRU00042"/>
    </source>
</evidence>
<accession>A0ABQ8S3X9</accession>
<feature type="region of interest" description="Disordered" evidence="2">
    <location>
        <begin position="1658"/>
        <end position="1736"/>
    </location>
</feature>
<feature type="compositionally biased region" description="Acidic residues" evidence="2">
    <location>
        <begin position="1486"/>
        <end position="1498"/>
    </location>
</feature>
<feature type="compositionally biased region" description="Low complexity" evidence="2">
    <location>
        <begin position="1499"/>
        <end position="1513"/>
    </location>
</feature>
<feature type="domain" description="C2H2-type" evidence="3">
    <location>
        <begin position="426"/>
        <end position="449"/>
    </location>
</feature>